<gene>
    <name evidence="8" type="ORF">CUS89_06695</name>
</gene>
<evidence type="ECO:0000256" key="1">
    <source>
        <dbReference type="ARBA" id="ARBA00004651"/>
    </source>
</evidence>
<feature type="transmembrane region" description="Helical" evidence="6">
    <location>
        <begin position="214"/>
        <end position="237"/>
    </location>
</feature>
<dbReference type="PROSITE" id="PS50850">
    <property type="entry name" value="MFS"/>
    <property type="match status" value="1"/>
</dbReference>
<dbReference type="GO" id="GO:0005886">
    <property type="term" value="C:plasma membrane"/>
    <property type="evidence" value="ECO:0007669"/>
    <property type="project" value="UniProtKB-SubCell"/>
</dbReference>
<feature type="transmembrane region" description="Helical" evidence="6">
    <location>
        <begin position="367"/>
        <end position="386"/>
    </location>
</feature>
<dbReference type="SUPFAM" id="SSF103473">
    <property type="entry name" value="MFS general substrate transporter"/>
    <property type="match status" value="1"/>
</dbReference>
<feature type="transmembrane region" description="Helical" evidence="6">
    <location>
        <begin position="277"/>
        <end position="296"/>
    </location>
</feature>
<dbReference type="AlphaFoldDB" id="A0A2S7RUW2"/>
<keyword evidence="2" id="KW-0813">Transport</keyword>
<feature type="domain" description="Major facilitator superfamily (MFS) profile" evidence="7">
    <location>
        <begin position="7"/>
        <end position="391"/>
    </location>
</feature>
<protein>
    <submittedName>
        <fullName evidence="8">MFS transporter</fullName>
    </submittedName>
</protein>
<keyword evidence="5 6" id="KW-0472">Membrane</keyword>
<evidence type="ECO:0000256" key="3">
    <source>
        <dbReference type="ARBA" id="ARBA00022692"/>
    </source>
</evidence>
<evidence type="ECO:0000256" key="4">
    <source>
        <dbReference type="ARBA" id="ARBA00022989"/>
    </source>
</evidence>
<dbReference type="RefSeq" id="WP_104871539.1">
    <property type="nucleotide sequence ID" value="NZ_PUAP01000021.1"/>
</dbReference>
<feature type="transmembrane region" description="Helical" evidence="6">
    <location>
        <begin position="243"/>
        <end position="265"/>
    </location>
</feature>
<keyword evidence="4 6" id="KW-1133">Transmembrane helix</keyword>
<dbReference type="Gene3D" id="1.20.1250.20">
    <property type="entry name" value="MFS general substrate transporter like domains"/>
    <property type="match status" value="1"/>
</dbReference>
<feature type="transmembrane region" description="Helical" evidence="6">
    <location>
        <begin position="71"/>
        <end position="90"/>
    </location>
</feature>
<dbReference type="InterPro" id="IPR036259">
    <property type="entry name" value="MFS_trans_sf"/>
</dbReference>
<dbReference type="Proteomes" id="UP000237934">
    <property type="component" value="Unassembled WGS sequence"/>
</dbReference>
<comment type="caution">
    <text evidence="8">The sequence shown here is derived from an EMBL/GenBank/DDBJ whole genome shotgun (WGS) entry which is preliminary data.</text>
</comment>
<feature type="transmembrane region" description="Helical" evidence="6">
    <location>
        <begin position="165"/>
        <end position="183"/>
    </location>
</feature>
<feature type="transmembrane region" description="Helical" evidence="6">
    <location>
        <begin position="45"/>
        <end position="64"/>
    </location>
</feature>
<proteinExistence type="predicted"/>
<evidence type="ECO:0000313" key="9">
    <source>
        <dbReference type="Proteomes" id="UP000237934"/>
    </source>
</evidence>
<dbReference type="GO" id="GO:0022857">
    <property type="term" value="F:transmembrane transporter activity"/>
    <property type="evidence" value="ECO:0007669"/>
    <property type="project" value="InterPro"/>
</dbReference>
<feature type="transmembrane region" description="Helical" evidence="6">
    <location>
        <begin position="302"/>
        <end position="323"/>
    </location>
</feature>
<keyword evidence="3 6" id="KW-0812">Transmembrane</keyword>
<accession>A0A2S7RUW2</accession>
<dbReference type="Pfam" id="PF07690">
    <property type="entry name" value="MFS_1"/>
    <property type="match status" value="1"/>
</dbReference>
<dbReference type="EMBL" id="PUAP01000021">
    <property type="protein sequence ID" value="PQF23584.1"/>
    <property type="molecule type" value="Genomic_DNA"/>
</dbReference>
<feature type="transmembrane region" description="Helical" evidence="6">
    <location>
        <begin position="140"/>
        <end position="159"/>
    </location>
</feature>
<dbReference type="PANTHER" id="PTHR23530">
    <property type="entry name" value="TRANSPORT PROTEIN-RELATED"/>
    <property type="match status" value="1"/>
</dbReference>
<sequence length="397" mass="44633">MDNKKRIAITFIVFTLFFTFFRSSMSGIFSLYYSNFDVTDNNISLIKSFQNIGILLGLLPAGYLADKIGRVKIIIISSMVIASSFCIILFSSNLIGFSLAEFLYGIGLAMNSGAVLAYTNDLENHFNIKLEKKVMGRRTALQNIATLVGGNIGTSLFQIDNQFPLYFSIIGLLCYPLFIYGWIKYNDFSNINTRIHKKSKSKSLDISFLLKKNVLYAIFISLCFEGATQFVLVYWSIFYVNRLNFNLSTVFTLSMISVVFGSEIYSQLTTSIKSNNVILIYTLCILSFSLFGIGVLENRWLSIVLFALVEVCIGIVSSSILTLESEIITYEEKKSSILATISFITEIGVISILLINKILMRSLSLQNMFLVSSAFIAVGLLLIYINHLKGKKRKEMI</sequence>
<feature type="transmembrane region" description="Helical" evidence="6">
    <location>
        <begin position="335"/>
        <end position="355"/>
    </location>
</feature>
<reference evidence="8 9" key="1">
    <citation type="journal article" date="2018" name="Pathog. Dis.">
        <title>Whole-genome sequencing based characterization of antimicrobial resistance in Enterococcus.</title>
        <authorList>
            <person name="Tyson G."/>
        </authorList>
    </citation>
    <scope>NUCLEOTIDE SEQUENCE [LARGE SCALE GENOMIC DNA]</scope>
    <source>
        <strain evidence="8 9">CVM N55263</strain>
    </source>
</reference>
<feature type="transmembrane region" description="Helical" evidence="6">
    <location>
        <begin position="7"/>
        <end position="33"/>
    </location>
</feature>
<evidence type="ECO:0000313" key="8">
    <source>
        <dbReference type="EMBL" id="PQF23584.1"/>
    </source>
</evidence>
<evidence type="ECO:0000259" key="7">
    <source>
        <dbReference type="PROSITE" id="PS50850"/>
    </source>
</evidence>
<dbReference type="PANTHER" id="PTHR23530:SF1">
    <property type="entry name" value="PERMEASE, MAJOR FACILITATOR SUPERFAMILY-RELATED"/>
    <property type="match status" value="1"/>
</dbReference>
<organism evidence="8 9">
    <name type="scientific">Enterococcus mundtii</name>
    <dbReference type="NCBI Taxonomy" id="53346"/>
    <lineage>
        <taxon>Bacteria</taxon>
        <taxon>Bacillati</taxon>
        <taxon>Bacillota</taxon>
        <taxon>Bacilli</taxon>
        <taxon>Lactobacillales</taxon>
        <taxon>Enterococcaceae</taxon>
        <taxon>Enterococcus</taxon>
    </lineage>
</organism>
<name>A0A2S7RUW2_ENTMU</name>
<evidence type="ECO:0000256" key="2">
    <source>
        <dbReference type="ARBA" id="ARBA00022448"/>
    </source>
</evidence>
<comment type="subcellular location">
    <subcellularLocation>
        <location evidence="1">Cell membrane</location>
        <topology evidence="1">Multi-pass membrane protein</topology>
    </subcellularLocation>
</comment>
<dbReference type="InterPro" id="IPR053160">
    <property type="entry name" value="MFS_DHA3_Transporter"/>
</dbReference>
<evidence type="ECO:0000256" key="6">
    <source>
        <dbReference type="SAM" id="Phobius"/>
    </source>
</evidence>
<dbReference type="InterPro" id="IPR020846">
    <property type="entry name" value="MFS_dom"/>
</dbReference>
<feature type="transmembrane region" description="Helical" evidence="6">
    <location>
        <begin position="102"/>
        <end position="119"/>
    </location>
</feature>
<dbReference type="InterPro" id="IPR011701">
    <property type="entry name" value="MFS"/>
</dbReference>
<evidence type="ECO:0000256" key="5">
    <source>
        <dbReference type="ARBA" id="ARBA00023136"/>
    </source>
</evidence>